<sequence length="215" mass="24058">MASPKLTLLSLAFFLSICPNPIEGIRFRCGILAFFGNDRACRASCWVVGRKTGFCDEVGNCNCQEEDLDLRQSIDNLLGGLDVVEYVEMKYSEFKDEVNTWDFCEASCHSIGRVTGQCNADNTDCACADETVSAKQYALCLDDGVCSLYCQREGKARGHCHGPTGWDCRCYSNKEDRPEDEYEFTVPQIDVVGESIDKPDRLEDIILNQHPTISF</sequence>
<keyword evidence="3" id="KW-1185">Reference proteome</keyword>
<dbReference type="OMA" id="DCACADE"/>
<accession>A0A553PDN1</accession>
<evidence type="ECO:0000313" key="2">
    <source>
        <dbReference type="EMBL" id="TRY75776.1"/>
    </source>
</evidence>
<keyword evidence="1" id="KW-0732">Signal</keyword>
<dbReference type="EMBL" id="VCGU01000005">
    <property type="protein sequence ID" value="TRY75776.1"/>
    <property type="molecule type" value="Genomic_DNA"/>
</dbReference>
<evidence type="ECO:0008006" key="4">
    <source>
        <dbReference type="Google" id="ProtNLM"/>
    </source>
</evidence>
<organism evidence="2 3">
    <name type="scientific">Tigriopus californicus</name>
    <name type="common">Marine copepod</name>
    <dbReference type="NCBI Taxonomy" id="6832"/>
    <lineage>
        <taxon>Eukaryota</taxon>
        <taxon>Metazoa</taxon>
        <taxon>Ecdysozoa</taxon>
        <taxon>Arthropoda</taxon>
        <taxon>Crustacea</taxon>
        <taxon>Multicrustacea</taxon>
        <taxon>Hexanauplia</taxon>
        <taxon>Copepoda</taxon>
        <taxon>Harpacticoida</taxon>
        <taxon>Harpacticidae</taxon>
        <taxon>Tigriopus</taxon>
    </lineage>
</organism>
<evidence type="ECO:0000256" key="1">
    <source>
        <dbReference type="SAM" id="SignalP"/>
    </source>
</evidence>
<gene>
    <name evidence="2" type="ORF">TCAL_07021</name>
</gene>
<comment type="caution">
    <text evidence="2">The sequence shown here is derived from an EMBL/GenBank/DDBJ whole genome shotgun (WGS) entry which is preliminary data.</text>
</comment>
<reference evidence="2 3" key="1">
    <citation type="journal article" date="2018" name="Nat. Ecol. Evol.">
        <title>Genomic signatures of mitonuclear coevolution across populations of Tigriopus californicus.</title>
        <authorList>
            <person name="Barreto F.S."/>
            <person name="Watson E.T."/>
            <person name="Lima T.G."/>
            <person name="Willett C.S."/>
            <person name="Edmands S."/>
            <person name="Li W."/>
            <person name="Burton R.S."/>
        </authorList>
    </citation>
    <scope>NUCLEOTIDE SEQUENCE [LARGE SCALE GENOMIC DNA]</scope>
    <source>
        <strain evidence="2 3">San Diego</strain>
    </source>
</reference>
<dbReference type="AlphaFoldDB" id="A0A553PDN1"/>
<evidence type="ECO:0000313" key="3">
    <source>
        <dbReference type="Proteomes" id="UP000318571"/>
    </source>
</evidence>
<dbReference type="Proteomes" id="UP000318571">
    <property type="component" value="Chromosome 2"/>
</dbReference>
<feature type="signal peptide" evidence="1">
    <location>
        <begin position="1"/>
        <end position="24"/>
    </location>
</feature>
<proteinExistence type="predicted"/>
<name>A0A553PDN1_TIGCA</name>
<protein>
    <recommendedName>
        <fullName evidence="4">Invertebrate defensins family profile domain-containing protein</fullName>
    </recommendedName>
</protein>
<feature type="chain" id="PRO_5021848866" description="Invertebrate defensins family profile domain-containing protein" evidence="1">
    <location>
        <begin position="25"/>
        <end position="215"/>
    </location>
</feature>